<dbReference type="AlphaFoldDB" id="A0A3L6RP86"/>
<dbReference type="SUPFAM" id="SSF54928">
    <property type="entry name" value="RNA-binding domain, RBD"/>
    <property type="match status" value="1"/>
</dbReference>
<dbReference type="OrthoDB" id="439808at2759"/>
<feature type="region of interest" description="Disordered" evidence="3">
    <location>
        <begin position="96"/>
        <end position="118"/>
    </location>
</feature>
<dbReference type="EMBL" id="PQIB02000007">
    <property type="protein sequence ID" value="RLN07558.1"/>
    <property type="molecule type" value="Genomic_DNA"/>
</dbReference>
<evidence type="ECO:0000256" key="3">
    <source>
        <dbReference type="SAM" id="MobiDB-lite"/>
    </source>
</evidence>
<evidence type="ECO:0000259" key="5">
    <source>
        <dbReference type="PROSITE" id="PS50102"/>
    </source>
</evidence>
<keyword evidence="7" id="KW-1185">Reference proteome</keyword>
<sequence>MAPAPCEVLPIRVLHNRLHLLSPWKCGGWSGWDEGGSPRLLHTVCQPCPGEEVADRRQLQGRRRRGRGGEGSIRFLSSQACRSVFMMALQQQQHAGSASGSASASSSSSGLHPLASPSSFADTTHTKVFVGGLAWETNSDRLRRFYERFGDILEAVVITDRHSGRSKGYGFVGASIPLLHAVNLGLWVTFREPESARKACEDPTPVIDGRRANCNLASLGRAQHPVPLGRPRSAGSYFGVSVPRGFYLGGYGQHRPLPLGYYQGFPLPQYSYTSFGAEYIYPQGTLNPYAGQQYLPIYGVSAAANATNQPFSQLSPSISGGGNGYLSVQGYNMPGNQYVQLTGSNFSNASPTARPSIQTPFLVGSVLFFILCCSTVGIVS</sequence>
<evidence type="ECO:0000313" key="7">
    <source>
        <dbReference type="Proteomes" id="UP000275267"/>
    </source>
</evidence>
<accession>A0A3L6RP86</accession>
<dbReference type="PROSITE" id="PS50102">
    <property type="entry name" value="RRM"/>
    <property type="match status" value="1"/>
</dbReference>
<dbReference type="PANTHER" id="PTHR11176">
    <property type="entry name" value="BOULE-RELATED"/>
    <property type="match status" value="1"/>
</dbReference>
<keyword evidence="4" id="KW-0812">Transmembrane</keyword>
<dbReference type="InterPro" id="IPR000504">
    <property type="entry name" value="RRM_dom"/>
</dbReference>
<feature type="domain" description="RRM" evidence="5">
    <location>
        <begin position="126"/>
        <end position="172"/>
    </location>
</feature>
<dbReference type="Proteomes" id="UP000275267">
    <property type="component" value="Unassembled WGS sequence"/>
</dbReference>
<evidence type="ECO:0000256" key="2">
    <source>
        <dbReference type="PROSITE-ProRule" id="PRU00176"/>
    </source>
</evidence>
<reference evidence="7" key="1">
    <citation type="journal article" date="2019" name="Nat. Commun.">
        <title>The genome of broomcorn millet.</title>
        <authorList>
            <person name="Zou C."/>
            <person name="Miki D."/>
            <person name="Li D."/>
            <person name="Tang Q."/>
            <person name="Xiao L."/>
            <person name="Rajput S."/>
            <person name="Deng P."/>
            <person name="Jia W."/>
            <person name="Huang R."/>
            <person name="Zhang M."/>
            <person name="Sun Y."/>
            <person name="Hu J."/>
            <person name="Fu X."/>
            <person name="Schnable P.S."/>
            <person name="Li F."/>
            <person name="Zhang H."/>
            <person name="Feng B."/>
            <person name="Zhu X."/>
            <person name="Liu R."/>
            <person name="Schnable J.C."/>
            <person name="Zhu J.-K."/>
            <person name="Zhang H."/>
        </authorList>
    </citation>
    <scope>NUCLEOTIDE SEQUENCE [LARGE SCALE GENOMIC DNA]</scope>
</reference>
<evidence type="ECO:0000313" key="6">
    <source>
        <dbReference type="EMBL" id="RLN07558.1"/>
    </source>
</evidence>
<dbReference type="InterPro" id="IPR012677">
    <property type="entry name" value="Nucleotide-bd_a/b_plait_sf"/>
</dbReference>
<keyword evidence="4" id="KW-1133">Transmembrane helix</keyword>
<organism evidence="6 7">
    <name type="scientific">Panicum miliaceum</name>
    <name type="common">Proso millet</name>
    <name type="synonym">Broomcorn millet</name>
    <dbReference type="NCBI Taxonomy" id="4540"/>
    <lineage>
        <taxon>Eukaryota</taxon>
        <taxon>Viridiplantae</taxon>
        <taxon>Streptophyta</taxon>
        <taxon>Embryophyta</taxon>
        <taxon>Tracheophyta</taxon>
        <taxon>Spermatophyta</taxon>
        <taxon>Magnoliopsida</taxon>
        <taxon>Liliopsida</taxon>
        <taxon>Poales</taxon>
        <taxon>Poaceae</taxon>
        <taxon>PACMAD clade</taxon>
        <taxon>Panicoideae</taxon>
        <taxon>Panicodae</taxon>
        <taxon>Paniceae</taxon>
        <taxon>Panicinae</taxon>
        <taxon>Panicum</taxon>
        <taxon>Panicum sect. Panicum</taxon>
    </lineage>
</organism>
<dbReference type="STRING" id="4540.A0A3L6RP86"/>
<dbReference type="InterPro" id="IPR035979">
    <property type="entry name" value="RBD_domain_sf"/>
</dbReference>
<keyword evidence="1 2" id="KW-0694">RNA-binding</keyword>
<evidence type="ECO:0000256" key="1">
    <source>
        <dbReference type="ARBA" id="ARBA00022884"/>
    </source>
</evidence>
<feature type="transmembrane region" description="Helical" evidence="4">
    <location>
        <begin position="361"/>
        <end position="379"/>
    </location>
</feature>
<evidence type="ECO:0000256" key="4">
    <source>
        <dbReference type="SAM" id="Phobius"/>
    </source>
</evidence>
<name>A0A3L6RP86_PANMI</name>
<dbReference type="GO" id="GO:0003723">
    <property type="term" value="F:RNA binding"/>
    <property type="evidence" value="ECO:0007669"/>
    <property type="project" value="UniProtKB-UniRule"/>
</dbReference>
<dbReference type="Pfam" id="PF00076">
    <property type="entry name" value="RRM_1"/>
    <property type="match status" value="1"/>
</dbReference>
<proteinExistence type="predicted"/>
<protein>
    <submittedName>
        <fullName evidence="6">RNA-binding protein 24-like isoform X1</fullName>
    </submittedName>
</protein>
<comment type="caution">
    <text evidence="6">The sequence shown here is derived from an EMBL/GenBank/DDBJ whole genome shotgun (WGS) entry which is preliminary data.</text>
</comment>
<dbReference type="PANTHER" id="PTHR11176:SF57">
    <property type="entry name" value="PROTEIN BOULE"/>
    <property type="match status" value="1"/>
</dbReference>
<dbReference type="SMART" id="SM00360">
    <property type="entry name" value="RRM"/>
    <property type="match status" value="1"/>
</dbReference>
<gene>
    <name evidence="6" type="ORF">C2845_PM11G27680</name>
</gene>
<keyword evidence="4" id="KW-0472">Membrane</keyword>
<dbReference type="Gene3D" id="3.30.70.330">
    <property type="match status" value="1"/>
</dbReference>